<dbReference type="PANTHER" id="PTHR48098:SF1">
    <property type="entry name" value="DIACYLGLYCEROL ACYLTRANSFERASE_MYCOLYLTRANSFERASE AG85A"/>
    <property type="match status" value="1"/>
</dbReference>
<evidence type="ECO:0000313" key="4">
    <source>
        <dbReference type="Proteomes" id="UP001418444"/>
    </source>
</evidence>
<name>A0ABP7NWP8_9ACTN</name>
<dbReference type="SUPFAM" id="SSF53474">
    <property type="entry name" value="alpha/beta-Hydrolases"/>
    <property type="match status" value="1"/>
</dbReference>
<evidence type="ECO:0000256" key="2">
    <source>
        <dbReference type="SAM" id="SignalP"/>
    </source>
</evidence>
<accession>A0ABP7NWP8</accession>
<dbReference type="Pfam" id="PF00756">
    <property type="entry name" value="Esterase"/>
    <property type="match status" value="1"/>
</dbReference>
<keyword evidence="2" id="KW-0732">Signal</keyword>
<evidence type="ECO:0000256" key="1">
    <source>
        <dbReference type="SAM" id="MobiDB-lite"/>
    </source>
</evidence>
<dbReference type="PANTHER" id="PTHR48098">
    <property type="entry name" value="ENTEROCHELIN ESTERASE-RELATED"/>
    <property type="match status" value="1"/>
</dbReference>
<feature type="chain" id="PRO_5046217845" evidence="2">
    <location>
        <begin position="26"/>
        <end position="356"/>
    </location>
</feature>
<dbReference type="RefSeq" id="WP_344781815.1">
    <property type="nucleotide sequence ID" value="NZ_BAAAZW010000003.1"/>
</dbReference>
<dbReference type="InterPro" id="IPR000801">
    <property type="entry name" value="Esterase-like"/>
</dbReference>
<evidence type="ECO:0000313" key="3">
    <source>
        <dbReference type="EMBL" id="GAA3955659.1"/>
    </source>
</evidence>
<dbReference type="GO" id="GO:0016787">
    <property type="term" value="F:hydrolase activity"/>
    <property type="evidence" value="ECO:0007669"/>
    <property type="project" value="UniProtKB-KW"/>
</dbReference>
<dbReference type="Proteomes" id="UP001418444">
    <property type="component" value="Unassembled WGS sequence"/>
</dbReference>
<sequence>MRAAARTTMAAVLAVAIAAPGLAAAEPQQARPQPTVPQPVAPQPSGTAPAQAVVPSRIVSVDKIGPQEERIVAYSAAMNRNIPLTVLRPRDTGKSAPNLYLLNGAGGGEDDATWQEKTDYAKFFADKHVNVITPIGGAFSYYTDWEREDPVLGRNKWQTFLTEELPPLLDEELGSTGANAVAGISMAGTSVLNLAIAAPKLYRAAAAYSGCARTSDPLGQAYIRTVVEDRGRGDITNMWGPLDGPGWRANDPYLNADKLRGTKVYLTTGTGLPGEYDTLGARLIKGDPAVLADQVLLGGAIEATVYSCTQQMREALDRANVDTTVVTRPTGTHSWQYWEADLHRTWPSIAKDLARN</sequence>
<protein>
    <submittedName>
        <fullName evidence="3">Alpha/beta hydrolase family protein</fullName>
    </submittedName>
</protein>
<feature type="region of interest" description="Disordered" evidence="1">
    <location>
        <begin position="26"/>
        <end position="49"/>
    </location>
</feature>
<gene>
    <name evidence="3" type="ORF">GCM10022231_12880</name>
</gene>
<dbReference type="InterPro" id="IPR050583">
    <property type="entry name" value="Mycobacterial_A85_antigen"/>
</dbReference>
<dbReference type="InterPro" id="IPR029058">
    <property type="entry name" value="AB_hydrolase_fold"/>
</dbReference>
<proteinExistence type="predicted"/>
<comment type="caution">
    <text evidence="3">The sequence shown here is derived from an EMBL/GenBank/DDBJ whole genome shotgun (WGS) entry which is preliminary data.</text>
</comment>
<dbReference type="Gene3D" id="3.40.50.1820">
    <property type="entry name" value="alpha/beta hydrolase"/>
    <property type="match status" value="1"/>
</dbReference>
<feature type="signal peptide" evidence="2">
    <location>
        <begin position="1"/>
        <end position="25"/>
    </location>
</feature>
<keyword evidence="3" id="KW-0378">Hydrolase</keyword>
<organism evidence="3 4">
    <name type="scientific">Gordonia caeni</name>
    <dbReference type="NCBI Taxonomy" id="1007097"/>
    <lineage>
        <taxon>Bacteria</taxon>
        <taxon>Bacillati</taxon>
        <taxon>Actinomycetota</taxon>
        <taxon>Actinomycetes</taxon>
        <taxon>Mycobacteriales</taxon>
        <taxon>Gordoniaceae</taxon>
        <taxon>Gordonia</taxon>
    </lineage>
</organism>
<dbReference type="EMBL" id="BAAAZW010000003">
    <property type="protein sequence ID" value="GAA3955659.1"/>
    <property type="molecule type" value="Genomic_DNA"/>
</dbReference>
<reference evidence="4" key="1">
    <citation type="journal article" date="2019" name="Int. J. Syst. Evol. Microbiol.">
        <title>The Global Catalogue of Microorganisms (GCM) 10K type strain sequencing project: providing services to taxonomists for standard genome sequencing and annotation.</title>
        <authorList>
            <consortium name="The Broad Institute Genomics Platform"/>
            <consortium name="The Broad Institute Genome Sequencing Center for Infectious Disease"/>
            <person name="Wu L."/>
            <person name="Ma J."/>
        </authorList>
    </citation>
    <scope>NUCLEOTIDE SEQUENCE [LARGE SCALE GENOMIC DNA]</scope>
    <source>
        <strain evidence="4">JCM 16923</strain>
    </source>
</reference>
<keyword evidence="4" id="KW-1185">Reference proteome</keyword>